<keyword evidence="11" id="KW-1185">Reference proteome</keyword>
<sequence length="332" mass="36942">MVALAVPLFISEISPAHIRGRLNTGSHIAMFVGVLITFVLAKWLNYQLLAVAMMVPTVLMTIMLFWPKESPRWLLQIGRREAALHSVLFYHGPEGRKELAAIEGRIYETEDFRFRDLVRPHIYRPFLCALLVMFVHQSAGMAVLVVFANDILQDANASLSPTDAAIIVGAVQVYALAACAVFMDRLGRKILILSSTLATALSLFLLGYSFYLKEHSAEAFGRSYGWLPIVAMTLYIVAFCIGLAAVPWTLLGEILPLGVRGFASGFCTAFSFGYSFLLIKEFYVLQHLLTTAGTYWLFGAVLLLGFVLILAFLPETKGKTLEEIEHFFWTGD</sequence>
<dbReference type="OMA" id="TYVLGKW"/>
<feature type="transmembrane region" description="Helical" evidence="8">
    <location>
        <begin position="46"/>
        <end position="66"/>
    </location>
</feature>
<evidence type="ECO:0000256" key="3">
    <source>
        <dbReference type="ARBA" id="ARBA00022475"/>
    </source>
</evidence>
<dbReference type="InterPro" id="IPR036259">
    <property type="entry name" value="MFS_trans_sf"/>
</dbReference>
<feature type="transmembrane region" description="Helical" evidence="8">
    <location>
        <begin position="295"/>
        <end position="313"/>
    </location>
</feature>
<proteinExistence type="predicted"/>
<dbReference type="GO" id="GO:0005886">
    <property type="term" value="C:plasma membrane"/>
    <property type="evidence" value="ECO:0007669"/>
    <property type="project" value="UniProtKB-SubCell"/>
</dbReference>
<feature type="transmembrane region" description="Helical" evidence="8">
    <location>
        <begin position="164"/>
        <end position="183"/>
    </location>
</feature>
<dbReference type="PROSITE" id="PS50850">
    <property type="entry name" value="MFS"/>
    <property type="match status" value="1"/>
</dbReference>
<keyword evidence="2" id="KW-0813">Transport</keyword>
<evidence type="ECO:0000256" key="5">
    <source>
        <dbReference type="ARBA" id="ARBA00022692"/>
    </source>
</evidence>
<reference evidence="10 11" key="1">
    <citation type="journal article" date="2020" name="Cell">
        <title>Large-Scale Comparative Analyses of Tick Genomes Elucidate Their Genetic Diversity and Vector Capacities.</title>
        <authorList>
            <consortium name="Tick Genome and Microbiome Consortium (TIGMIC)"/>
            <person name="Jia N."/>
            <person name="Wang J."/>
            <person name="Shi W."/>
            <person name="Du L."/>
            <person name="Sun Y."/>
            <person name="Zhan W."/>
            <person name="Jiang J.F."/>
            <person name="Wang Q."/>
            <person name="Zhang B."/>
            <person name="Ji P."/>
            <person name="Bell-Sakyi L."/>
            <person name="Cui X.M."/>
            <person name="Yuan T.T."/>
            <person name="Jiang B.G."/>
            <person name="Yang W.F."/>
            <person name="Lam T.T."/>
            <person name="Chang Q.C."/>
            <person name="Ding S.J."/>
            <person name="Wang X.J."/>
            <person name="Zhu J.G."/>
            <person name="Ruan X.D."/>
            <person name="Zhao L."/>
            <person name="Wei J.T."/>
            <person name="Ye R.Z."/>
            <person name="Que T.C."/>
            <person name="Du C.H."/>
            <person name="Zhou Y.H."/>
            <person name="Cheng J.X."/>
            <person name="Dai P.F."/>
            <person name="Guo W.B."/>
            <person name="Han X.H."/>
            <person name="Huang E.J."/>
            <person name="Li L.F."/>
            <person name="Wei W."/>
            <person name="Gao Y.C."/>
            <person name="Liu J.Z."/>
            <person name="Shao H.Z."/>
            <person name="Wang X."/>
            <person name="Wang C.C."/>
            <person name="Yang T.C."/>
            <person name="Huo Q.B."/>
            <person name="Li W."/>
            <person name="Chen H.Y."/>
            <person name="Chen S.E."/>
            <person name="Zhou L.G."/>
            <person name="Ni X.B."/>
            <person name="Tian J.H."/>
            <person name="Sheng Y."/>
            <person name="Liu T."/>
            <person name="Pan Y.S."/>
            <person name="Xia L.Y."/>
            <person name="Li J."/>
            <person name="Zhao F."/>
            <person name="Cao W.C."/>
        </authorList>
    </citation>
    <scope>NUCLEOTIDE SEQUENCE [LARGE SCALE GENOMIC DNA]</scope>
    <source>
        <strain evidence="10">HaeL-2018</strain>
    </source>
</reference>
<feature type="transmembrane region" description="Helical" evidence="8">
    <location>
        <begin position="190"/>
        <end position="212"/>
    </location>
</feature>
<protein>
    <recommendedName>
        <fullName evidence="9">Major facilitator superfamily (MFS) profile domain-containing protein</fullName>
    </recommendedName>
</protein>
<evidence type="ECO:0000256" key="8">
    <source>
        <dbReference type="SAM" id="Phobius"/>
    </source>
</evidence>
<feature type="transmembrane region" description="Helical" evidence="8">
    <location>
        <begin position="224"/>
        <end position="250"/>
    </location>
</feature>
<dbReference type="Pfam" id="PF00083">
    <property type="entry name" value="Sugar_tr"/>
    <property type="match status" value="1"/>
</dbReference>
<comment type="subcellular location">
    <subcellularLocation>
        <location evidence="1">Cell membrane</location>
        <topology evidence="1">Multi-pass membrane protein</topology>
    </subcellularLocation>
</comment>
<keyword evidence="4" id="KW-0762">Sugar transport</keyword>
<dbReference type="InterPro" id="IPR020846">
    <property type="entry name" value="MFS_dom"/>
</dbReference>
<dbReference type="PANTHER" id="PTHR48021:SF1">
    <property type="entry name" value="GH07001P-RELATED"/>
    <property type="match status" value="1"/>
</dbReference>
<dbReference type="FunFam" id="1.20.1250.20:FF:000218">
    <property type="entry name" value="facilitated trehalose transporter Tret1"/>
    <property type="match status" value="1"/>
</dbReference>
<dbReference type="VEuPathDB" id="VectorBase:HLOH_063571"/>
<keyword evidence="5 8" id="KW-0812">Transmembrane</keyword>
<evidence type="ECO:0000256" key="1">
    <source>
        <dbReference type="ARBA" id="ARBA00004651"/>
    </source>
</evidence>
<feature type="domain" description="Major facilitator superfamily (MFS) profile" evidence="9">
    <location>
        <begin position="1"/>
        <end position="317"/>
    </location>
</feature>
<name>A0A9J6G0U3_HAELO</name>
<dbReference type="SUPFAM" id="SSF103473">
    <property type="entry name" value="MFS general substrate transporter"/>
    <property type="match status" value="1"/>
</dbReference>
<feature type="transmembrane region" description="Helical" evidence="8">
    <location>
        <begin position="122"/>
        <end position="144"/>
    </location>
</feature>
<evidence type="ECO:0000256" key="7">
    <source>
        <dbReference type="ARBA" id="ARBA00023136"/>
    </source>
</evidence>
<evidence type="ECO:0000256" key="4">
    <source>
        <dbReference type="ARBA" id="ARBA00022597"/>
    </source>
</evidence>
<evidence type="ECO:0000313" key="10">
    <source>
        <dbReference type="EMBL" id="KAH9368591.1"/>
    </source>
</evidence>
<dbReference type="Proteomes" id="UP000821853">
    <property type="component" value="Chromosome 2"/>
</dbReference>
<dbReference type="OrthoDB" id="6612291at2759"/>
<dbReference type="InterPro" id="IPR050549">
    <property type="entry name" value="MFS_Trehalose_Transporter"/>
</dbReference>
<keyword evidence="7 8" id="KW-0472">Membrane</keyword>
<dbReference type="GO" id="GO:0022857">
    <property type="term" value="F:transmembrane transporter activity"/>
    <property type="evidence" value="ECO:0007669"/>
    <property type="project" value="InterPro"/>
</dbReference>
<evidence type="ECO:0000313" key="11">
    <source>
        <dbReference type="Proteomes" id="UP000821853"/>
    </source>
</evidence>
<evidence type="ECO:0000256" key="2">
    <source>
        <dbReference type="ARBA" id="ARBA00022448"/>
    </source>
</evidence>
<dbReference type="Gene3D" id="1.20.1250.20">
    <property type="entry name" value="MFS general substrate transporter like domains"/>
    <property type="match status" value="1"/>
</dbReference>
<comment type="caution">
    <text evidence="10">The sequence shown here is derived from an EMBL/GenBank/DDBJ whole genome shotgun (WGS) entry which is preliminary data.</text>
</comment>
<dbReference type="InterPro" id="IPR005828">
    <property type="entry name" value="MFS_sugar_transport-like"/>
</dbReference>
<evidence type="ECO:0000259" key="9">
    <source>
        <dbReference type="PROSITE" id="PS50850"/>
    </source>
</evidence>
<dbReference type="EMBL" id="JABSTR010000004">
    <property type="protein sequence ID" value="KAH9368591.1"/>
    <property type="molecule type" value="Genomic_DNA"/>
</dbReference>
<feature type="transmembrane region" description="Helical" evidence="8">
    <location>
        <begin position="21"/>
        <end position="40"/>
    </location>
</feature>
<accession>A0A9J6G0U3</accession>
<dbReference type="AlphaFoldDB" id="A0A9J6G0U3"/>
<gene>
    <name evidence="10" type="ORF">HPB48_004058</name>
</gene>
<keyword evidence="3" id="KW-1003">Cell membrane</keyword>
<feature type="transmembrane region" description="Helical" evidence="8">
    <location>
        <begin position="262"/>
        <end position="283"/>
    </location>
</feature>
<dbReference type="PANTHER" id="PTHR48021">
    <property type="match status" value="1"/>
</dbReference>
<evidence type="ECO:0000256" key="6">
    <source>
        <dbReference type="ARBA" id="ARBA00022989"/>
    </source>
</evidence>
<organism evidence="10 11">
    <name type="scientific">Haemaphysalis longicornis</name>
    <name type="common">Bush tick</name>
    <dbReference type="NCBI Taxonomy" id="44386"/>
    <lineage>
        <taxon>Eukaryota</taxon>
        <taxon>Metazoa</taxon>
        <taxon>Ecdysozoa</taxon>
        <taxon>Arthropoda</taxon>
        <taxon>Chelicerata</taxon>
        <taxon>Arachnida</taxon>
        <taxon>Acari</taxon>
        <taxon>Parasitiformes</taxon>
        <taxon>Ixodida</taxon>
        <taxon>Ixodoidea</taxon>
        <taxon>Ixodidae</taxon>
        <taxon>Haemaphysalinae</taxon>
        <taxon>Haemaphysalis</taxon>
    </lineage>
</organism>
<keyword evidence="6 8" id="KW-1133">Transmembrane helix</keyword>